<evidence type="ECO:0000259" key="3">
    <source>
        <dbReference type="PROSITE" id="PS51371"/>
    </source>
</evidence>
<sequence>MSTDAGTEKKENTISTHKIADLLNLKGPQVGNSFWCSTGDLVIDAVHMMVANNVGALLVFDFGEEATDRKRKMADINYQAVAGIISERDYMKKIIVDGRSSQLTKVGEIMTRQTNLITVTPETPMIQAMELMVENHIRHIPVVDSGKMAGLVSIRDVVRIVVQDHREEVDRLREFISGGYM</sequence>
<proteinExistence type="predicted"/>
<dbReference type="SMART" id="SM00116">
    <property type="entry name" value="CBS"/>
    <property type="match status" value="2"/>
</dbReference>
<evidence type="ECO:0000313" key="4">
    <source>
        <dbReference type="EMBL" id="CAE0607880.1"/>
    </source>
</evidence>
<accession>A0A7S3UBH9</accession>
<dbReference type="InterPro" id="IPR046342">
    <property type="entry name" value="CBS_dom_sf"/>
</dbReference>
<dbReference type="PANTHER" id="PTHR43080:SF2">
    <property type="entry name" value="CBS DOMAIN-CONTAINING PROTEIN"/>
    <property type="match status" value="1"/>
</dbReference>
<evidence type="ECO:0000256" key="1">
    <source>
        <dbReference type="ARBA" id="ARBA00023122"/>
    </source>
</evidence>
<evidence type="ECO:0000256" key="2">
    <source>
        <dbReference type="PROSITE-ProRule" id="PRU00703"/>
    </source>
</evidence>
<dbReference type="Gene3D" id="3.10.580.10">
    <property type="entry name" value="CBS-domain"/>
    <property type="match status" value="1"/>
</dbReference>
<dbReference type="InterPro" id="IPR044725">
    <property type="entry name" value="CBSX3_CBS_dom"/>
</dbReference>
<gene>
    <name evidence="4" type="ORF">PSAL00342_LOCUS1697</name>
</gene>
<dbReference type="EMBL" id="HBIS01001909">
    <property type="protein sequence ID" value="CAE0607880.1"/>
    <property type="molecule type" value="Transcribed_RNA"/>
</dbReference>
<reference evidence="4" key="1">
    <citation type="submission" date="2021-01" db="EMBL/GenBank/DDBJ databases">
        <authorList>
            <person name="Corre E."/>
            <person name="Pelletier E."/>
            <person name="Niang G."/>
            <person name="Scheremetjew M."/>
            <person name="Finn R."/>
            <person name="Kale V."/>
            <person name="Holt S."/>
            <person name="Cochrane G."/>
            <person name="Meng A."/>
            <person name="Brown T."/>
            <person name="Cohen L."/>
        </authorList>
    </citation>
    <scope>NUCLEOTIDE SEQUENCE</scope>
    <source>
        <strain evidence="4">CCMP1897</strain>
    </source>
</reference>
<dbReference type="PROSITE" id="PS51371">
    <property type="entry name" value="CBS"/>
    <property type="match status" value="1"/>
</dbReference>
<dbReference type="SUPFAM" id="SSF54631">
    <property type="entry name" value="CBS-domain pair"/>
    <property type="match status" value="1"/>
</dbReference>
<organism evidence="4">
    <name type="scientific">Picocystis salinarum</name>
    <dbReference type="NCBI Taxonomy" id="88271"/>
    <lineage>
        <taxon>Eukaryota</taxon>
        <taxon>Viridiplantae</taxon>
        <taxon>Chlorophyta</taxon>
        <taxon>Picocystophyceae</taxon>
        <taxon>Picocystales</taxon>
        <taxon>Picocystaceae</taxon>
        <taxon>Picocystis</taxon>
    </lineage>
</organism>
<feature type="domain" description="CBS" evidence="3">
    <location>
        <begin position="110"/>
        <end position="168"/>
    </location>
</feature>
<dbReference type="AlphaFoldDB" id="A0A7S3UBH9"/>
<dbReference type="InterPro" id="IPR000644">
    <property type="entry name" value="CBS_dom"/>
</dbReference>
<name>A0A7S3UBH9_9CHLO</name>
<dbReference type="Pfam" id="PF00571">
    <property type="entry name" value="CBS"/>
    <property type="match status" value="1"/>
</dbReference>
<dbReference type="InterPro" id="IPR051257">
    <property type="entry name" value="Diverse_CBS-Domain"/>
</dbReference>
<dbReference type="PANTHER" id="PTHR43080">
    <property type="entry name" value="CBS DOMAIN-CONTAINING PROTEIN CBSX3, MITOCHONDRIAL"/>
    <property type="match status" value="1"/>
</dbReference>
<protein>
    <recommendedName>
        <fullName evidence="3">CBS domain-containing protein</fullName>
    </recommendedName>
</protein>
<dbReference type="CDD" id="cd04623">
    <property type="entry name" value="CBS_pair_bac_euk"/>
    <property type="match status" value="1"/>
</dbReference>
<keyword evidence="1 2" id="KW-0129">CBS domain</keyword>